<organism evidence="3">
    <name type="scientific">Clastoptera arizonana</name>
    <name type="common">Arizona spittle bug</name>
    <dbReference type="NCBI Taxonomy" id="38151"/>
    <lineage>
        <taxon>Eukaryota</taxon>
        <taxon>Metazoa</taxon>
        <taxon>Ecdysozoa</taxon>
        <taxon>Arthropoda</taxon>
        <taxon>Hexapoda</taxon>
        <taxon>Insecta</taxon>
        <taxon>Pterygota</taxon>
        <taxon>Neoptera</taxon>
        <taxon>Paraneoptera</taxon>
        <taxon>Hemiptera</taxon>
        <taxon>Auchenorrhyncha</taxon>
        <taxon>Cercopoidea</taxon>
        <taxon>Clastopteridae</taxon>
        <taxon>Clastoptera</taxon>
    </lineage>
</organism>
<accession>A0A1B6CEJ6</accession>
<evidence type="ECO:0000256" key="1">
    <source>
        <dbReference type="SAM" id="MobiDB-lite"/>
    </source>
</evidence>
<dbReference type="EMBL" id="GEDC01025444">
    <property type="protein sequence ID" value="JAS11854.1"/>
    <property type="molecule type" value="Transcribed_RNA"/>
</dbReference>
<keyword evidence="2" id="KW-0472">Membrane</keyword>
<protein>
    <recommendedName>
        <fullName evidence="4">Vezatin</fullName>
    </recommendedName>
</protein>
<feature type="region of interest" description="Disordered" evidence="1">
    <location>
        <begin position="652"/>
        <end position="671"/>
    </location>
</feature>
<keyword evidence="2" id="KW-0812">Transmembrane</keyword>
<feature type="transmembrane region" description="Helical" evidence="2">
    <location>
        <begin position="122"/>
        <end position="142"/>
    </location>
</feature>
<feature type="transmembrane region" description="Helical" evidence="2">
    <location>
        <begin position="95"/>
        <end position="116"/>
    </location>
</feature>
<evidence type="ECO:0008006" key="4">
    <source>
        <dbReference type="Google" id="ProtNLM"/>
    </source>
</evidence>
<sequence length="671" mass="77597">MEDDGDVVVKGSQLHRYLESQGLKDYELVNSNLNVKEDVSIVRPDDELFDSHNINQIKTILESTLLFTEDASLVNLLKSGMTPRKSSFLNKLRELKYCIITAILIITVSSCIHFFPEWGNEIYIMEAILLFILGLILGYSILKKYSLAFWERKLCNQINSLCFISKTSLRLLCFLRETEVMSSVKNSSPNFCRDPFFLNRLIKRNPEELESWITLPELRKFLIQEVLDLACSILESSRSIKKYIPSYLEVRMSKRGTLNDIEEEHLFVDMDQNCIPLHDIQKGYELFLLTISEYLRNLAFILYGNPSFVFLCYVYKSTITKNQNLVDYTYKSMHSKLRMFTTTMNENFKVCQPPSRNELKTEFHNISLQLLSYLSQVRDYERSIEDMTEDVLYTHVYNGHQEMLVNFDTTFLDIKQRIITTQKICKTALKLNNTCVCDDKKESTSTKPNVSDLEKTTVHIGLNNYEVKTDSVDVFLGRSEEGPPEETNSNLDDFNYKLDEKIRSNVMKELSEVLRSRKKEYEIKENIALEKKGLLDNKSLEDKEIELTNPRISESETSPPELNEFNDINHEPLSPDYSHLSSVEVKDLEDLNRRACKKIPPPPKFNELIGLNPGTSLPCSAAPSIQSSLCDQIVKTSREWGLIQKEDIFCDDDSLSDDKSEVNSDWEDENN</sequence>
<reference evidence="3" key="1">
    <citation type="submission" date="2015-12" db="EMBL/GenBank/DDBJ databases">
        <title>De novo transcriptome assembly of four potential Pierce s Disease insect vectors from Arizona vineyards.</title>
        <authorList>
            <person name="Tassone E.E."/>
        </authorList>
    </citation>
    <scope>NUCLEOTIDE SEQUENCE</scope>
</reference>
<proteinExistence type="predicted"/>
<evidence type="ECO:0000313" key="3">
    <source>
        <dbReference type="EMBL" id="JAS11854.1"/>
    </source>
</evidence>
<dbReference type="AlphaFoldDB" id="A0A1B6CEJ6"/>
<name>A0A1B6CEJ6_9HEMI</name>
<keyword evidence="2" id="KW-1133">Transmembrane helix</keyword>
<gene>
    <name evidence="3" type="ORF">g.1942</name>
</gene>
<evidence type="ECO:0000256" key="2">
    <source>
        <dbReference type="SAM" id="Phobius"/>
    </source>
</evidence>